<dbReference type="Proteomes" id="UP000190626">
    <property type="component" value="Unassembled WGS sequence"/>
</dbReference>
<keyword evidence="2" id="KW-1185">Reference proteome</keyword>
<dbReference type="EMBL" id="MBTG01000045">
    <property type="protein sequence ID" value="OPH48635.1"/>
    <property type="molecule type" value="Genomic_DNA"/>
</dbReference>
<gene>
    <name evidence="1" type="ORF">BC351_09275</name>
</gene>
<reference evidence="2" key="1">
    <citation type="submission" date="2016-07" db="EMBL/GenBank/DDBJ databases">
        <authorList>
            <person name="Florea S."/>
            <person name="Webb J.S."/>
            <person name="Jaromczyk J."/>
            <person name="Schardl C.L."/>
        </authorList>
    </citation>
    <scope>NUCLEOTIDE SEQUENCE [LARGE SCALE GENOMIC DNA]</scope>
    <source>
        <strain evidence="2">CY1</strain>
    </source>
</reference>
<dbReference type="RefSeq" id="WP_144028602.1">
    <property type="nucleotide sequence ID" value="NZ_MBTG01000045.1"/>
</dbReference>
<dbReference type="AlphaFoldDB" id="A0A1V4HAR5"/>
<evidence type="ECO:0000313" key="2">
    <source>
        <dbReference type="Proteomes" id="UP000190626"/>
    </source>
</evidence>
<name>A0A1V4HAR5_9BACL</name>
<proteinExistence type="predicted"/>
<protein>
    <submittedName>
        <fullName evidence="1">Uncharacterized protein</fullName>
    </submittedName>
</protein>
<sequence>MNIEEIKRIMLSDSASMKSPSCLWLPRLKTSKTKIRNLGGNLAKTRTTAAGRCLVTSNVNLKITGSPAAKRAELTSRP</sequence>
<evidence type="ECO:0000313" key="1">
    <source>
        <dbReference type="EMBL" id="OPH48635.1"/>
    </source>
</evidence>
<accession>A0A1V4HAR5</accession>
<comment type="caution">
    <text evidence="1">The sequence shown here is derived from an EMBL/GenBank/DDBJ whole genome shotgun (WGS) entry which is preliminary data.</text>
</comment>
<organism evidence="1 2">
    <name type="scientific">Paenibacillus ferrarius</name>
    <dbReference type="NCBI Taxonomy" id="1469647"/>
    <lineage>
        <taxon>Bacteria</taxon>
        <taxon>Bacillati</taxon>
        <taxon>Bacillota</taxon>
        <taxon>Bacilli</taxon>
        <taxon>Bacillales</taxon>
        <taxon>Paenibacillaceae</taxon>
        <taxon>Paenibacillus</taxon>
    </lineage>
</organism>